<dbReference type="InterPro" id="IPR036691">
    <property type="entry name" value="Endo/exonu/phosph_ase_sf"/>
</dbReference>
<accession>A0A835IY61</accession>
<evidence type="ECO:0000313" key="1">
    <source>
        <dbReference type="EMBL" id="KAF9624392.1"/>
    </source>
</evidence>
<evidence type="ECO:0000313" key="2">
    <source>
        <dbReference type="Proteomes" id="UP000631114"/>
    </source>
</evidence>
<reference evidence="1 2" key="1">
    <citation type="submission" date="2020-10" db="EMBL/GenBank/DDBJ databases">
        <title>The Coptis chinensis genome and diversification of protoberbering-type alkaloids.</title>
        <authorList>
            <person name="Wang B."/>
            <person name="Shu S."/>
            <person name="Song C."/>
            <person name="Liu Y."/>
        </authorList>
    </citation>
    <scope>NUCLEOTIDE SEQUENCE [LARGE SCALE GENOMIC DNA]</scope>
    <source>
        <strain evidence="1">HL-2020</strain>
        <tissue evidence="1">Leaf</tissue>
    </source>
</reference>
<dbReference type="Proteomes" id="UP000631114">
    <property type="component" value="Unassembled WGS sequence"/>
</dbReference>
<sequence length="231" mass="27200">MTRISREAENTVNQVIVYDQSKEQADGISNEGEHAECEIRSPYVQIRVLWEELSLLGLTTEAWVMGGDFNAVTSTAERKWGRLPYRTAGNEFVNFINANALLDSTNLGFNFSWSNRRHGNSRMLQKLDRILVNKKWLDAATGWRSRILQRRFYDHSPIIGWFTSIPKPHNIPFRFKTHWIKHESLKVLVKKSWDEPLEDIPIRKTMKKLKRLKETLKIWSWETFGDLRNKK</sequence>
<protein>
    <recommendedName>
        <fullName evidence="3">Endonuclease/exonuclease/phosphatase domain-containing protein</fullName>
    </recommendedName>
</protein>
<proteinExistence type="predicted"/>
<gene>
    <name evidence="1" type="ORF">IFM89_010780</name>
</gene>
<evidence type="ECO:0008006" key="3">
    <source>
        <dbReference type="Google" id="ProtNLM"/>
    </source>
</evidence>
<dbReference type="Gene3D" id="3.60.10.10">
    <property type="entry name" value="Endonuclease/exonuclease/phosphatase"/>
    <property type="match status" value="1"/>
</dbReference>
<dbReference type="EMBL" id="JADFTS010000001">
    <property type="protein sequence ID" value="KAF9624392.1"/>
    <property type="molecule type" value="Genomic_DNA"/>
</dbReference>
<dbReference type="SUPFAM" id="SSF56219">
    <property type="entry name" value="DNase I-like"/>
    <property type="match status" value="1"/>
</dbReference>
<name>A0A835IY61_9MAGN</name>
<dbReference type="PANTHER" id="PTHR33710:SF71">
    <property type="entry name" value="ENDONUCLEASE_EXONUCLEASE_PHOSPHATASE DOMAIN-CONTAINING PROTEIN"/>
    <property type="match status" value="1"/>
</dbReference>
<dbReference type="PANTHER" id="PTHR33710">
    <property type="entry name" value="BNAC02G09200D PROTEIN"/>
    <property type="match status" value="1"/>
</dbReference>
<dbReference type="AlphaFoldDB" id="A0A835IY61"/>
<comment type="caution">
    <text evidence="1">The sequence shown here is derived from an EMBL/GenBank/DDBJ whole genome shotgun (WGS) entry which is preliminary data.</text>
</comment>
<organism evidence="1 2">
    <name type="scientific">Coptis chinensis</name>
    <dbReference type="NCBI Taxonomy" id="261450"/>
    <lineage>
        <taxon>Eukaryota</taxon>
        <taxon>Viridiplantae</taxon>
        <taxon>Streptophyta</taxon>
        <taxon>Embryophyta</taxon>
        <taxon>Tracheophyta</taxon>
        <taxon>Spermatophyta</taxon>
        <taxon>Magnoliopsida</taxon>
        <taxon>Ranunculales</taxon>
        <taxon>Ranunculaceae</taxon>
        <taxon>Coptidoideae</taxon>
        <taxon>Coptis</taxon>
    </lineage>
</organism>
<dbReference type="OrthoDB" id="1001431at2759"/>
<keyword evidence="2" id="KW-1185">Reference proteome</keyword>